<evidence type="ECO:0000313" key="2">
    <source>
        <dbReference type="Proteomes" id="UP000683360"/>
    </source>
</evidence>
<proteinExistence type="predicted"/>
<name>A0A8S3TR62_MYTED</name>
<accession>A0A8S3TR62</accession>
<dbReference type="EMBL" id="CAJPWZ010002175">
    <property type="protein sequence ID" value="CAG2232275.1"/>
    <property type="molecule type" value="Genomic_DNA"/>
</dbReference>
<dbReference type="PANTHER" id="PTHR24024">
    <property type="entry name" value="PULMONARY SURFACTANT-ASSOCIATED PROTEIN A"/>
    <property type="match status" value="1"/>
</dbReference>
<evidence type="ECO:0008006" key="3">
    <source>
        <dbReference type="Google" id="ProtNLM"/>
    </source>
</evidence>
<keyword evidence="2" id="KW-1185">Reference proteome</keyword>
<organism evidence="1 2">
    <name type="scientific">Mytilus edulis</name>
    <name type="common">Blue mussel</name>
    <dbReference type="NCBI Taxonomy" id="6550"/>
    <lineage>
        <taxon>Eukaryota</taxon>
        <taxon>Metazoa</taxon>
        <taxon>Spiralia</taxon>
        <taxon>Lophotrochozoa</taxon>
        <taxon>Mollusca</taxon>
        <taxon>Bivalvia</taxon>
        <taxon>Autobranchia</taxon>
        <taxon>Pteriomorphia</taxon>
        <taxon>Mytilida</taxon>
        <taxon>Mytiloidea</taxon>
        <taxon>Mytilidae</taxon>
        <taxon>Mytilinae</taxon>
        <taxon>Mytilus</taxon>
    </lineage>
</organism>
<protein>
    <recommendedName>
        <fullName evidence="3">Short-chain collagen C4-like</fullName>
    </recommendedName>
</protein>
<gene>
    <name evidence="1" type="ORF">MEDL_45010</name>
</gene>
<dbReference type="OrthoDB" id="6086925at2759"/>
<dbReference type="AlphaFoldDB" id="A0A8S3TR62"/>
<dbReference type="InterPro" id="IPR051077">
    <property type="entry name" value="Ca-dependent_lectin"/>
</dbReference>
<evidence type="ECO:0000313" key="1">
    <source>
        <dbReference type="EMBL" id="CAG2232275.1"/>
    </source>
</evidence>
<dbReference type="GO" id="GO:0005615">
    <property type="term" value="C:extracellular space"/>
    <property type="evidence" value="ECO:0007669"/>
    <property type="project" value="TreeGrafter"/>
</dbReference>
<comment type="caution">
    <text evidence="1">The sequence shown here is derived from an EMBL/GenBank/DDBJ whole genome shotgun (WGS) entry which is preliminary data.</text>
</comment>
<reference evidence="1" key="1">
    <citation type="submission" date="2021-03" db="EMBL/GenBank/DDBJ databases">
        <authorList>
            <person name="Bekaert M."/>
        </authorList>
    </citation>
    <scope>NUCLEOTIDE SEQUENCE</scope>
</reference>
<dbReference type="PANTHER" id="PTHR24024:SF18">
    <property type="entry name" value="SHORT-CHAIN COLLAGEN C4-LIKE"/>
    <property type="match status" value="1"/>
</dbReference>
<dbReference type="Proteomes" id="UP000683360">
    <property type="component" value="Unassembled WGS sequence"/>
</dbReference>
<sequence length="272" mass="30430">MVGVLPSVANECSGDSCKNVISMPLMDDMKATLKADLDVTNMNNHLKAYIEQEIQKGVETAMKDVMRQLIDNKLEQANATIEATVHEELTRIGVTYVRWGRKGCPDGAELVYTGQAGGNYYNNEGGGVNNLCLPNDPENGEHQNYDNSQVYGAEYNIDGNRKPHGMSGNLRYKAVPCAVCHRKQRSSILIVPGRKTCYKDWNVEYKGYLMANHYSQKRTDYACVDVNAEPFDNKSSYEGNSVFFYPIRTRCGSLRCPPYNAEADIYCVVCTK</sequence>